<organism evidence="1 2">
    <name type="scientific">Pluteus cervinus</name>
    <dbReference type="NCBI Taxonomy" id="181527"/>
    <lineage>
        <taxon>Eukaryota</taxon>
        <taxon>Fungi</taxon>
        <taxon>Dikarya</taxon>
        <taxon>Basidiomycota</taxon>
        <taxon>Agaricomycotina</taxon>
        <taxon>Agaricomycetes</taxon>
        <taxon>Agaricomycetidae</taxon>
        <taxon>Agaricales</taxon>
        <taxon>Pluteineae</taxon>
        <taxon>Pluteaceae</taxon>
        <taxon>Pluteus</taxon>
    </lineage>
</organism>
<sequence length="356" mass="37842">MSRNITVIVDDQDKDIKYLCPVNKQTVTGTYINNTWTSISGSECGSEGWFQYTFIGTRVQVAVSSSRQDRSFAVQIDNGPKTSYTGGGFYESPVLADGSHTITYYAPKGASALSTTLDYLTYTAGPSTPLNGHTLLVDDSDGAVEYRGSWSTKSPIPLSFDFSTSLYESTAHWSQAIGDAIEFNFIGNSIAVYGIVANLTSSPQKNITTTYTIDGDSTERGIPAGTLEGLPKAALFSAHGLSDGQHTLTVNVSQIASPQALGFDFFMYNSTAADLQVVSAGSTSDDNAPLTASQSRAGVIIGGVVGGLLLLGALVFAVSQWNKRRKEGADSWFVVGKLKTTHMKSSFGSKSNVEST</sequence>
<proteinExistence type="predicted"/>
<dbReference type="EMBL" id="ML208467">
    <property type="protein sequence ID" value="TFK64620.1"/>
    <property type="molecule type" value="Genomic_DNA"/>
</dbReference>
<protein>
    <submittedName>
        <fullName evidence="1">Uncharacterized protein</fullName>
    </submittedName>
</protein>
<reference evidence="1 2" key="1">
    <citation type="journal article" date="2019" name="Nat. Ecol. Evol.">
        <title>Megaphylogeny resolves global patterns of mushroom evolution.</title>
        <authorList>
            <person name="Varga T."/>
            <person name="Krizsan K."/>
            <person name="Foldi C."/>
            <person name="Dima B."/>
            <person name="Sanchez-Garcia M."/>
            <person name="Sanchez-Ramirez S."/>
            <person name="Szollosi G.J."/>
            <person name="Szarkandi J.G."/>
            <person name="Papp V."/>
            <person name="Albert L."/>
            <person name="Andreopoulos W."/>
            <person name="Angelini C."/>
            <person name="Antonin V."/>
            <person name="Barry K.W."/>
            <person name="Bougher N.L."/>
            <person name="Buchanan P."/>
            <person name="Buyck B."/>
            <person name="Bense V."/>
            <person name="Catcheside P."/>
            <person name="Chovatia M."/>
            <person name="Cooper J."/>
            <person name="Damon W."/>
            <person name="Desjardin D."/>
            <person name="Finy P."/>
            <person name="Geml J."/>
            <person name="Haridas S."/>
            <person name="Hughes K."/>
            <person name="Justo A."/>
            <person name="Karasinski D."/>
            <person name="Kautmanova I."/>
            <person name="Kiss B."/>
            <person name="Kocsube S."/>
            <person name="Kotiranta H."/>
            <person name="LaButti K.M."/>
            <person name="Lechner B.E."/>
            <person name="Liimatainen K."/>
            <person name="Lipzen A."/>
            <person name="Lukacs Z."/>
            <person name="Mihaltcheva S."/>
            <person name="Morgado L.N."/>
            <person name="Niskanen T."/>
            <person name="Noordeloos M.E."/>
            <person name="Ohm R.A."/>
            <person name="Ortiz-Santana B."/>
            <person name="Ovrebo C."/>
            <person name="Racz N."/>
            <person name="Riley R."/>
            <person name="Savchenko A."/>
            <person name="Shiryaev A."/>
            <person name="Soop K."/>
            <person name="Spirin V."/>
            <person name="Szebenyi C."/>
            <person name="Tomsovsky M."/>
            <person name="Tulloss R.E."/>
            <person name="Uehling J."/>
            <person name="Grigoriev I.V."/>
            <person name="Vagvolgyi C."/>
            <person name="Papp T."/>
            <person name="Martin F.M."/>
            <person name="Miettinen O."/>
            <person name="Hibbett D.S."/>
            <person name="Nagy L.G."/>
        </authorList>
    </citation>
    <scope>NUCLEOTIDE SEQUENCE [LARGE SCALE GENOMIC DNA]</scope>
    <source>
        <strain evidence="1 2">NL-1719</strain>
    </source>
</reference>
<accession>A0ACD3AG39</accession>
<evidence type="ECO:0000313" key="2">
    <source>
        <dbReference type="Proteomes" id="UP000308600"/>
    </source>
</evidence>
<name>A0ACD3AG39_9AGAR</name>
<dbReference type="Proteomes" id="UP000308600">
    <property type="component" value="Unassembled WGS sequence"/>
</dbReference>
<keyword evidence="2" id="KW-1185">Reference proteome</keyword>
<evidence type="ECO:0000313" key="1">
    <source>
        <dbReference type="EMBL" id="TFK64620.1"/>
    </source>
</evidence>
<gene>
    <name evidence="1" type="ORF">BDN72DRAFT_901402</name>
</gene>